<sequence>MTESKKERIPTEITLKFMTGGKKVLRGQEAIDFYRQAKVVREREKDNSGFTDVDNIDWEKL</sequence>
<name>A0A9D1VIW6_9LACO</name>
<evidence type="ECO:0000313" key="1">
    <source>
        <dbReference type="EMBL" id="HIX35859.1"/>
    </source>
</evidence>
<comment type="caution">
    <text evidence="1">The sequence shown here is derived from an EMBL/GenBank/DDBJ whole genome shotgun (WGS) entry which is preliminary data.</text>
</comment>
<proteinExistence type="predicted"/>
<dbReference type="AlphaFoldDB" id="A0A9D1VIW6"/>
<evidence type="ECO:0000313" key="2">
    <source>
        <dbReference type="Proteomes" id="UP000824231"/>
    </source>
</evidence>
<protein>
    <submittedName>
        <fullName evidence="1">Uncharacterized protein</fullName>
    </submittedName>
</protein>
<organism evidence="1 2">
    <name type="scientific">Candidatus Limosilactobacillus merdigallinarum</name>
    <dbReference type="NCBI Taxonomy" id="2838652"/>
    <lineage>
        <taxon>Bacteria</taxon>
        <taxon>Bacillati</taxon>
        <taxon>Bacillota</taxon>
        <taxon>Bacilli</taxon>
        <taxon>Lactobacillales</taxon>
        <taxon>Lactobacillaceae</taxon>
        <taxon>Limosilactobacillus</taxon>
    </lineage>
</organism>
<dbReference type="Proteomes" id="UP000824231">
    <property type="component" value="Unassembled WGS sequence"/>
</dbReference>
<dbReference type="EMBL" id="DXFH01000023">
    <property type="protein sequence ID" value="HIX35859.1"/>
    <property type="molecule type" value="Genomic_DNA"/>
</dbReference>
<accession>A0A9D1VIW6</accession>
<gene>
    <name evidence="1" type="ORF">H9856_05660</name>
</gene>
<reference evidence="1" key="1">
    <citation type="journal article" date="2021" name="PeerJ">
        <title>Extensive microbial diversity within the chicken gut microbiome revealed by metagenomics and culture.</title>
        <authorList>
            <person name="Gilroy R."/>
            <person name="Ravi A."/>
            <person name="Getino M."/>
            <person name="Pursley I."/>
            <person name="Horton D.L."/>
            <person name="Alikhan N.F."/>
            <person name="Baker D."/>
            <person name="Gharbi K."/>
            <person name="Hall N."/>
            <person name="Watson M."/>
            <person name="Adriaenssens E.M."/>
            <person name="Foster-Nyarko E."/>
            <person name="Jarju S."/>
            <person name="Secka A."/>
            <person name="Antonio M."/>
            <person name="Oren A."/>
            <person name="Chaudhuri R.R."/>
            <person name="La Ragione R."/>
            <person name="Hildebrand F."/>
            <person name="Pallen M.J."/>
        </authorList>
    </citation>
    <scope>NUCLEOTIDE SEQUENCE</scope>
    <source>
        <strain evidence="1">ChiSxjej3B15-572</strain>
    </source>
</reference>
<reference evidence="1" key="2">
    <citation type="submission" date="2021-04" db="EMBL/GenBank/DDBJ databases">
        <authorList>
            <person name="Gilroy R."/>
        </authorList>
    </citation>
    <scope>NUCLEOTIDE SEQUENCE</scope>
    <source>
        <strain evidence="1">ChiSxjej3B15-572</strain>
    </source>
</reference>